<feature type="region of interest" description="Disordered" evidence="1">
    <location>
        <begin position="254"/>
        <end position="279"/>
    </location>
</feature>
<evidence type="ECO:0000313" key="2">
    <source>
        <dbReference type="EMBL" id="MFD1515230.1"/>
    </source>
</evidence>
<name>A0ABD6B0U6_9EURY</name>
<protein>
    <recommendedName>
        <fullName evidence="4">Lipoprotein</fullName>
    </recommendedName>
</protein>
<dbReference type="AlphaFoldDB" id="A0ABD6B0U6"/>
<dbReference type="EMBL" id="JBHUDC010000008">
    <property type="protein sequence ID" value="MFD1515230.1"/>
    <property type="molecule type" value="Genomic_DNA"/>
</dbReference>
<evidence type="ECO:0008006" key="4">
    <source>
        <dbReference type="Google" id="ProtNLM"/>
    </source>
</evidence>
<feature type="region of interest" description="Disordered" evidence="1">
    <location>
        <begin position="23"/>
        <end position="54"/>
    </location>
</feature>
<evidence type="ECO:0000313" key="3">
    <source>
        <dbReference type="Proteomes" id="UP001597187"/>
    </source>
</evidence>
<keyword evidence="3" id="KW-1185">Reference proteome</keyword>
<sequence>MRRTLSLALVVVVCLAGCSGGVGNDAETRAPSSPAAVPTDDPLEHPPDGLDATGIDDPFALADAHTAALANTSFTVRQNQTLTAANGTVLVDSTTTTRIASDHGRTRSTTNGTGDVTRFFDRPVTRVEGWYDGQRHYYRGVGPNGTAVVDVVRLGTPGQRAELALEPFYLGAETVSVTPAGSDLELRLRGPAGNLTVGGERVEVTQATVTVRLTNEGRVEHYRIEFEGRLADAPETRVEGVETVRYSAVGSTTVERPDWFDETRGTTDEPRDSADETPE</sequence>
<feature type="compositionally biased region" description="Basic and acidic residues" evidence="1">
    <location>
        <begin position="255"/>
        <end position="279"/>
    </location>
</feature>
<organism evidence="2 3">
    <name type="scientific">Halomarina rubra</name>
    <dbReference type="NCBI Taxonomy" id="2071873"/>
    <lineage>
        <taxon>Archaea</taxon>
        <taxon>Methanobacteriati</taxon>
        <taxon>Methanobacteriota</taxon>
        <taxon>Stenosarchaea group</taxon>
        <taxon>Halobacteria</taxon>
        <taxon>Halobacteriales</taxon>
        <taxon>Natronomonadaceae</taxon>
        <taxon>Halomarina</taxon>
    </lineage>
</organism>
<reference evidence="2 3" key="1">
    <citation type="journal article" date="2019" name="Int. J. Syst. Evol. Microbiol.">
        <title>The Global Catalogue of Microorganisms (GCM) 10K type strain sequencing project: providing services to taxonomists for standard genome sequencing and annotation.</title>
        <authorList>
            <consortium name="The Broad Institute Genomics Platform"/>
            <consortium name="The Broad Institute Genome Sequencing Center for Infectious Disease"/>
            <person name="Wu L."/>
            <person name="Ma J."/>
        </authorList>
    </citation>
    <scope>NUCLEOTIDE SEQUENCE [LARGE SCALE GENOMIC DNA]</scope>
    <source>
        <strain evidence="2 3">CGMCC 1.12563</strain>
    </source>
</reference>
<accession>A0ABD6B0U6</accession>
<proteinExistence type="predicted"/>
<dbReference type="RefSeq" id="WP_250875153.1">
    <property type="nucleotide sequence ID" value="NZ_JALXFV010000008.1"/>
</dbReference>
<evidence type="ECO:0000256" key="1">
    <source>
        <dbReference type="SAM" id="MobiDB-lite"/>
    </source>
</evidence>
<comment type="caution">
    <text evidence="2">The sequence shown here is derived from an EMBL/GenBank/DDBJ whole genome shotgun (WGS) entry which is preliminary data.</text>
</comment>
<dbReference type="Proteomes" id="UP001597187">
    <property type="component" value="Unassembled WGS sequence"/>
</dbReference>
<gene>
    <name evidence="2" type="ORF">ACFSBT_18270</name>
</gene>